<dbReference type="SUPFAM" id="SSF47598">
    <property type="entry name" value="Ribbon-helix-helix"/>
    <property type="match status" value="1"/>
</dbReference>
<dbReference type="RefSeq" id="WP_008868542.1">
    <property type="nucleotide sequence ID" value="NZ_ACJN02000001.1"/>
</dbReference>
<protein>
    <submittedName>
        <fullName evidence="3">Transcriptional regulator, CopG family</fullName>
    </submittedName>
</protein>
<reference evidence="3" key="1">
    <citation type="submission" date="2010-05" db="EMBL/GenBank/DDBJ databases">
        <title>The draft genome of Desulfonatronospira thiodismutans ASO3-1.</title>
        <authorList>
            <consortium name="US DOE Joint Genome Institute (JGI-PGF)"/>
            <person name="Lucas S."/>
            <person name="Copeland A."/>
            <person name="Lapidus A."/>
            <person name="Cheng J.-F."/>
            <person name="Bruce D."/>
            <person name="Goodwin L."/>
            <person name="Pitluck S."/>
            <person name="Chertkov O."/>
            <person name="Brettin T."/>
            <person name="Detter J.C."/>
            <person name="Han C."/>
            <person name="Land M.L."/>
            <person name="Hauser L."/>
            <person name="Kyrpides N."/>
            <person name="Mikhailova N."/>
            <person name="Muyzer G."/>
            <person name="Woyke T."/>
        </authorList>
    </citation>
    <scope>NUCLEOTIDE SEQUENCE [LARGE SCALE GENOMIC DNA]</scope>
    <source>
        <strain evidence="3">ASO3-1</strain>
    </source>
</reference>
<keyword evidence="4" id="KW-1185">Reference proteome</keyword>
<evidence type="ECO:0000313" key="4">
    <source>
        <dbReference type="Proteomes" id="UP000005496"/>
    </source>
</evidence>
<dbReference type="AlphaFoldDB" id="D6SL49"/>
<name>D6SL49_9BACT</name>
<evidence type="ECO:0000259" key="2">
    <source>
        <dbReference type="Pfam" id="PF01402"/>
    </source>
</evidence>
<organism evidence="3 4">
    <name type="scientific">Desulfonatronospira thiodismutans ASO3-1</name>
    <dbReference type="NCBI Taxonomy" id="555779"/>
    <lineage>
        <taxon>Bacteria</taxon>
        <taxon>Pseudomonadati</taxon>
        <taxon>Thermodesulfobacteriota</taxon>
        <taxon>Desulfovibrionia</taxon>
        <taxon>Desulfovibrionales</taxon>
        <taxon>Desulfonatronovibrionaceae</taxon>
        <taxon>Desulfonatronospira</taxon>
    </lineage>
</organism>
<dbReference type="InterPro" id="IPR010985">
    <property type="entry name" value="Ribbon_hlx_hlx"/>
</dbReference>
<gene>
    <name evidence="3" type="ORF">Dthio_PD2826</name>
</gene>
<evidence type="ECO:0000313" key="3">
    <source>
        <dbReference type="EMBL" id="EFI35410.1"/>
    </source>
</evidence>
<feature type="domain" description="Ribbon-helix-helix protein CopG" evidence="2">
    <location>
        <begin position="2"/>
        <end position="40"/>
    </location>
</feature>
<comment type="caution">
    <text evidence="3">The sequence shown here is derived from an EMBL/GenBank/DDBJ whole genome shotgun (WGS) entry which is preliminary data.</text>
</comment>
<dbReference type="InterPro" id="IPR002145">
    <property type="entry name" value="CopG"/>
</dbReference>
<dbReference type="Proteomes" id="UP000005496">
    <property type="component" value="Unassembled WGS sequence"/>
</dbReference>
<proteinExistence type="predicted"/>
<evidence type="ECO:0000256" key="1">
    <source>
        <dbReference type="SAM" id="MobiDB-lite"/>
    </source>
</evidence>
<dbReference type="Pfam" id="PF01402">
    <property type="entry name" value="RHH_1"/>
    <property type="match status" value="1"/>
</dbReference>
<feature type="region of interest" description="Disordered" evidence="1">
    <location>
        <begin position="59"/>
        <end position="83"/>
    </location>
</feature>
<dbReference type="GO" id="GO:0006355">
    <property type="term" value="P:regulation of DNA-templated transcription"/>
    <property type="evidence" value="ECO:0007669"/>
    <property type="project" value="InterPro"/>
</dbReference>
<accession>D6SL49</accession>
<sequence length="83" mass="9609">MTLSVRLDENTRHKLQKTAEALRVTRTEVVRRSLQEYCERTLKEIEQSPYELIKDLAGSAASGQGDLSTRGEEIMRRRFGRNQ</sequence>
<dbReference type="EMBL" id="ACJN02000001">
    <property type="protein sequence ID" value="EFI35410.1"/>
    <property type="molecule type" value="Genomic_DNA"/>
</dbReference>